<dbReference type="OrthoDB" id="932129at2759"/>
<evidence type="ECO:0000256" key="7">
    <source>
        <dbReference type="ARBA" id="ARBA00023579"/>
    </source>
</evidence>
<sequence length="340" mass="38363">MGTELDKLMMTVPEGLREDYRSQMDGFQRLFSRFILEKGPQMHLNNTYNCKVPLVLMNSFNTDEDTQKVLRKYTGFNVKIYTFNQSQYPRINRETLTPVAKTMNTNDDPEAWYPPGHGDFYQSFQNSGLLKQFIDEGREYVFISNIDNLGATVDRSILNSLLNPPSGELHCEFLMEVTDKTRADIKTERLSVMFALSHKTMKRVLEQELLTMEIIVNPKTLPNGTNVIQLETAVGAAMKCFNGATGINVPRRRFLPVKKTGRPAAGHVEPVAEFLKRFASIPDIMELDHLTVSGDVTFGRGIALRGAVIIVANHGDRIDIPDGARLENKVISGNLRILDH</sequence>
<organism evidence="9 10">
    <name type="scientific">Amphibalanus amphitrite</name>
    <name type="common">Striped barnacle</name>
    <name type="synonym">Balanus amphitrite</name>
    <dbReference type="NCBI Taxonomy" id="1232801"/>
    <lineage>
        <taxon>Eukaryota</taxon>
        <taxon>Metazoa</taxon>
        <taxon>Ecdysozoa</taxon>
        <taxon>Arthropoda</taxon>
        <taxon>Crustacea</taxon>
        <taxon>Multicrustacea</taxon>
        <taxon>Cirripedia</taxon>
        <taxon>Thoracica</taxon>
        <taxon>Thoracicalcarea</taxon>
        <taxon>Balanomorpha</taxon>
        <taxon>Balanoidea</taxon>
        <taxon>Balanidae</taxon>
        <taxon>Amphibalaninae</taxon>
        <taxon>Amphibalanus</taxon>
    </lineage>
</organism>
<evidence type="ECO:0000313" key="10">
    <source>
        <dbReference type="Proteomes" id="UP000440578"/>
    </source>
</evidence>
<keyword evidence="5 9" id="KW-0808">Transferase</keyword>
<accession>A0A6A4X7U0</accession>
<protein>
    <recommendedName>
        <fullName evidence="4">UTP--glucose-1-phosphate uridylyltransferase</fullName>
        <ecNumber evidence="3">2.7.7.9</ecNumber>
    </recommendedName>
</protein>
<dbReference type="GO" id="GO:0006011">
    <property type="term" value="P:UDP-alpha-D-glucose metabolic process"/>
    <property type="evidence" value="ECO:0007669"/>
    <property type="project" value="InterPro"/>
</dbReference>
<dbReference type="SUPFAM" id="SSF53448">
    <property type="entry name" value="Nucleotide-diphospho-sugar transferases"/>
    <property type="match status" value="1"/>
</dbReference>
<dbReference type="UniPathway" id="UPA00164"/>
<comment type="caution">
    <text evidence="9">The sequence shown here is derived from an EMBL/GenBank/DDBJ whole genome shotgun (WGS) entry which is preliminary data.</text>
</comment>
<dbReference type="GO" id="GO:0005978">
    <property type="term" value="P:glycogen biosynthetic process"/>
    <property type="evidence" value="ECO:0007669"/>
    <property type="project" value="UniProtKB-UniPathway"/>
</dbReference>
<evidence type="ECO:0000256" key="1">
    <source>
        <dbReference type="ARBA" id="ARBA00010401"/>
    </source>
</evidence>
<comment type="similarity">
    <text evidence="1">Belongs to the UDPGP type 1 family.</text>
</comment>
<dbReference type="Pfam" id="PF01704">
    <property type="entry name" value="UDPGP"/>
    <property type="match status" value="3"/>
</dbReference>
<dbReference type="PANTHER" id="PTHR43511">
    <property type="match status" value="1"/>
</dbReference>
<dbReference type="EC" id="2.7.7.9" evidence="3"/>
<proteinExistence type="inferred from homology"/>
<comment type="function">
    <text evidence="7">UTP--glucose-1-phosphate uridylyltransferase catalyzing the conversion of glucose-1-phosphate into UDP-glucose, a crucial precursor for the production of glycogen.</text>
</comment>
<name>A0A6A4X7U0_AMPAM</name>
<evidence type="ECO:0000256" key="5">
    <source>
        <dbReference type="ARBA" id="ARBA00022679"/>
    </source>
</evidence>
<comment type="catalytic activity">
    <reaction evidence="8">
        <text>alpha-D-glucose 1-phosphate + UTP + H(+) = UDP-alpha-D-glucose + diphosphate</text>
        <dbReference type="Rhea" id="RHEA:19889"/>
        <dbReference type="ChEBI" id="CHEBI:15378"/>
        <dbReference type="ChEBI" id="CHEBI:33019"/>
        <dbReference type="ChEBI" id="CHEBI:46398"/>
        <dbReference type="ChEBI" id="CHEBI:58601"/>
        <dbReference type="ChEBI" id="CHEBI:58885"/>
        <dbReference type="EC" id="2.7.7.9"/>
    </reaction>
    <physiologicalReaction direction="left-to-right" evidence="8">
        <dbReference type="Rhea" id="RHEA:19890"/>
    </physiologicalReaction>
</comment>
<evidence type="ECO:0000256" key="2">
    <source>
        <dbReference type="ARBA" id="ARBA00011823"/>
    </source>
</evidence>
<dbReference type="AlphaFoldDB" id="A0A6A4X7U0"/>
<dbReference type="FunFam" id="2.160.10.10:FF:000001">
    <property type="entry name" value="UTP--glucose-1-phosphate uridylyltransferase"/>
    <property type="match status" value="1"/>
</dbReference>
<dbReference type="InterPro" id="IPR029044">
    <property type="entry name" value="Nucleotide-diphossugar_trans"/>
</dbReference>
<evidence type="ECO:0000256" key="6">
    <source>
        <dbReference type="ARBA" id="ARBA00022695"/>
    </source>
</evidence>
<dbReference type="Gene3D" id="2.160.10.10">
    <property type="entry name" value="Hexapeptide repeat proteins"/>
    <property type="match status" value="1"/>
</dbReference>
<evidence type="ECO:0000313" key="9">
    <source>
        <dbReference type="EMBL" id="KAF0313529.1"/>
    </source>
</evidence>
<keyword evidence="10" id="KW-1185">Reference proteome</keyword>
<dbReference type="GO" id="GO:0003983">
    <property type="term" value="F:UTP:glucose-1-phosphate uridylyltransferase activity"/>
    <property type="evidence" value="ECO:0007669"/>
    <property type="project" value="UniProtKB-EC"/>
</dbReference>
<dbReference type="Gene3D" id="3.90.550.10">
    <property type="entry name" value="Spore Coat Polysaccharide Biosynthesis Protein SpsA, Chain A"/>
    <property type="match status" value="2"/>
</dbReference>
<comment type="subunit">
    <text evidence="2">Homooctamer.</text>
</comment>
<dbReference type="InterPro" id="IPR002618">
    <property type="entry name" value="UDPGP_fam"/>
</dbReference>
<evidence type="ECO:0000256" key="3">
    <source>
        <dbReference type="ARBA" id="ARBA00012415"/>
    </source>
</evidence>
<reference evidence="9 10" key="1">
    <citation type="submission" date="2019-07" db="EMBL/GenBank/DDBJ databases">
        <title>Draft genome assembly of a fouling barnacle, Amphibalanus amphitrite (Darwin, 1854): The first reference genome for Thecostraca.</title>
        <authorList>
            <person name="Kim W."/>
        </authorList>
    </citation>
    <scope>NUCLEOTIDE SEQUENCE [LARGE SCALE GENOMIC DNA]</scope>
    <source>
        <strain evidence="9">SNU_AA5</strain>
        <tissue evidence="9">Soma without cirri and trophi</tissue>
    </source>
</reference>
<dbReference type="Proteomes" id="UP000440578">
    <property type="component" value="Unassembled WGS sequence"/>
</dbReference>
<keyword evidence="6 9" id="KW-0548">Nucleotidyltransferase</keyword>
<gene>
    <name evidence="9" type="primary">Ugp2</name>
    <name evidence="9" type="ORF">FJT64_015937</name>
</gene>
<evidence type="ECO:0000256" key="4">
    <source>
        <dbReference type="ARBA" id="ARBA00019048"/>
    </source>
</evidence>
<dbReference type="EMBL" id="VIIS01000083">
    <property type="protein sequence ID" value="KAF0313529.1"/>
    <property type="molecule type" value="Genomic_DNA"/>
</dbReference>
<evidence type="ECO:0000256" key="8">
    <source>
        <dbReference type="ARBA" id="ARBA00047432"/>
    </source>
</evidence>
<dbReference type="InterPro" id="IPR016267">
    <property type="entry name" value="UDPGP_trans"/>
</dbReference>